<protein>
    <submittedName>
        <fullName evidence="8 10">EF HAND 1 calcium binding site</fullName>
    </submittedName>
</protein>
<organism evidence="8">
    <name type="scientific">Echinococcus granulosus</name>
    <name type="common">Hydatid tapeworm</name>
    <dbReference type="NCBI Taxonomy" id="6210"/>
    <lineage>
        <taxon>Eukaryota</taxon>
        <taxon>Metazoa</taxon>
        <taxon>Spiralia</taxon>
        <taxon>Lophotrochozoa</taxon>
        <taxon>Platyhelminthes</taxon>
        <taxon>Cestoda</taxon>
        <taxon>Eucestoda</taxon>
        <taxon>Cyclophyllidea</taxon>
        <taxon>Taeniidae</taxon>
        <taxon>Echinococcus</taxon>
        <taxon>Echinococcus granulosus group</taxon>
    </lineage>
</organism>
<keyword evidence="4" id="KW-0677">Repeat</keyword>
<dbReference type="PANTHER" id="PTHR23055:SF178">
    <property type="entry name" value="NEUROCALCIN HOMOLOG"/>
    <property type="match status" value="1"/>
</dbReference>
<dbReference type="InterPro" id="IPR018247">
    <property type="entry name" value="EF_Hand_1_Ca_BS"/>
</dbReference>
<dbReference type="EMBL" id="LK028620">
    <property type="protein sequence ID" value="CDS24770.1"/>
    <property type="molecule type" value="Genomic_DNA"/>
</dbReference>
<sequence length="224" mass="25140">MGNKHTSLDRETLDMLQKKTKMSPKELKDWYKRFRKQFPDGQMSRSEFAQVYSDFFPGGHSDAFADIVFNNFDTNGDGAVNFTEFTCALGIINNGSVDEKINWAFDLYDQDKNGVISLSELTTMLKALYKLVGVLDTSQLPPGHLTPEQHAAAIFEKLDVNKDGTLSREEFIRGTSGDQNALQFTEVFLCPRHFVITCKTPKLVCDTSMTITGLNYSTPLSPLT</sequence>
<dbReference type="InterPro" id="IPR011992">
    <property type="entry name" value="EF-hand-dom_pair"/>
</dbReference>
<evidence type="ECO:0000256" key="5">
    <source>
        <dbReference type="ARBA" id="ARBA00022837"/>
    </source>
</evidence>
<evidence type="ECO:0000313" key="8">
    <source>
        <dbReference type="EMBL" id="CDS24770.1"/>
    </source>
</evidence>
<reference evidence="8 9" key="1">
    <citation type="journal article" date="2013" name="Nature">
        <title>The genomes of four tapeworm species reveal adaptations to parasitism.</title>
        <authorList>
            <person name="Tsai I.J."/>
            <person name="Zarowiecki M."/>
            <person name="Holroyd N."/>
            <person name="Garciarrubio A."/>
            <person name="Sanchez-Flores A."/>
            <person name="Brooks K.L."/>
            <person name="Tracey A."/>
            <person name="Bobes R.J."/>
            <person name="Fragoso G."/>
            <person name="Sciutto E."/>
            <person name="Aslett M."/>
            <person name="Beasley H."/>
            <person name="Bennett H.M."/>
            <person name="Cai J."/>
            <person name="Camicia F."/>
            <person name="Clark R."/>
            <person name="Cucher M."/>
            <person name="De Silva N."/>
            <person name="Day T.A."/>
            <person name="Deplazes P."/>
            <person name="Estrada K."/>
            <person name="Fernandez C."/>
            <person name="Holland P.W."/>
            <person name="Hou J."/>
            <person name="Hu S."/>
            <person name="Huckvale T."/>
            <person name="Hung S.S."/>
            <person name="Kamenetzky L."/>
            <person name="Keane J.A."/>
            <person name="Kiss F."/>
            <person name="Koziol U."/>
            <person name="Lambert O."/>
            <person name="Liu K."/>
            <person name="Luo X."/>
            <person name="Luo Y."/>
            <person name="Macchiaroli N."/>
            <person name="Nichol S."/>
            <person name="Paps J."/>
            <person name="Parkinson J."/>
            <person name="Pouchkina-Stantcheva N."/>
            <person name="Riddiford N."/>
            <person name="Rosenzvit M."/>
            <person name="Salinas G."/>
            <person name="Wasmuth J.D."/>
            <person name="Zamanian M."/>
            <person name="Zheng Y."/>
            <person name="Cai X."/>
            <person name="Soberon X."/>
            <person name="Olson P.D."/>
            <person name="Laclette J.P."/>
            <person name="Brehm K."/>
            <person name="Berriman M."/>
            <person name="Garciarrubio A."/>
            <person name="Bobes R.J."/>
            <person name="Fragoso G."/>
            <person name="Sanchez-Flores A."/>
            <person name="Estrada K."/>
            <person name="Cevallos M.A."/>
            <person name="Morett E."/>
            <person name="Gonzalez V."/>
            <person name="Portillo T."/>
            <person name="Ochoa-Leyva A."/>
            <person name="Jose M.V."/>
            <person name="Sciutto E."/>
            <person name="Landa A."/>
            <person name="Jimenez L."/>
            <person name="Valdes V."/>
            <person name="Carrero J.C."/>
            <person name="Larralde C."/>
            <person name="Morales-Montor J."/>
            <person name="Limon-Lason J."/>
            <person name="Soberon X."/>
            <person name="Laclette J.P."/>
        </authorList>
    </citation>
    <scope>NUCLEOTIDE SEQUENCE [LARGE SCALE GENOMIC DNA]</scope>
</reference>
<dbReference type="InterPro" id="IPR002048">
    <property type="entry name" value="EF_hand_dom"/>
</dbReference>
<dbReference type="PANTHER" id="PTHR23055">
    <property type="entry name" value="CALCIUM BINDING PROTEINS"/>
    <property type="match status" value="1"/>
</dbReference>
<dbReference type="CDD" id="cd00051">
    <property type="entry name" value="EFh"/>
    <property type="match status" value="2"/>
</dbReference>
<evidence type="ECO:0000256" key="4">
    <source>
        <dbReference type="ARBA" id="ARBA00022737"/>
    </source>
</evidence>
<accession>A0A068WX85</accession>
<dbReference type="OrthoDB" id="191686at2759"/>
<feature type="domain" description="EF-hand" evidence="7">
    <location>
        <begin position="60"/>
        <end position="95"/>
    </location>
</feature>
<keyword evidence="6" id="KW-0449">Lipoprotein</keyword>
<reference evidence="8" key="2">
    <citation type="submission" date="2014-06" db="EMBL/GenBank/DDBJ databases">
        <authorList>
            <person name="Aslett M."/>
        </authorList>
    </citation>
    <scope>NUCLEOTIDE SEQUENCE</scope>
</reference>
<evidence type="ECO:0000259" key="7">
    <source>
        <dbReference type="PROSITE" id="PS50222"/>
    </source>
</evidence>
<feature type="domain" description="EF-hand" evidence="7">
    <location>
        <begin position="96"/>
        <end position="131"/>
    </location>
</feature>
<gene>
    <name evidence="8" type="ORF">EgrG_000093200</name>
</gene>
<proteinExistence type="inferred from homology"/>
<evidence type="ECO:0000256" key="2">
    <source>
        <dbReference type="ARBA" id="ARBA00022707"/>
    </source>
</evidence>
<evidence type="ECO:0000256" key="3">
    <source>
        <dbReference type="ARBA" id="ARBA00022723"/>
    </source>
</evidence>
<evidence type="ECO:0000313" key="10">
    <source>
        <dbReference type="WBParaSite" id="EgrG_000093200"/>
    </source>
</evidence>
<dbReference type="SMART" id="SM00054">
    <property type="entry name" value="EFh"/>
    <property type="match status" value="3"/>
</dbReference>
<reference evidence="10" key="3">
    <citation type="submission" date="2020-10" db="UniProtKB">
        <authorList>
            <consortium name="WormBaseParasite"/>
        </authorList>
    </citation>
    <scope>IDENTIFICATION</scope>
</reference>
<dbReference type="AlphaFoldDB" id="A0A068WX85"/>
<dbReference type="SUPFAM" id="SSF47473">
    <property type="entry name" value="EF-hand"/>
    <property type="match status" value="1"/>
</dbReference>
<evidence type="ECO:0000256" key="6">
    <source>
        <dbReference type="ARBA" id="ARBA00023288"/>
    </source>
</evidence>
<dbReference type="GO" id="GO:0005509">
    <property type="term" value="F:calcium ion binding"/>
    <property type="evidence" value="ECO:0007669"/>
    <property type="project" value="InterPro"/>
</dbReference>
<name>A0A068WX85_ECHGR</name>
<keyword evidence="5" id="KW-0106">Calcium</keyword>
<comment type="similarity">
    <text evidence="1">Belongs to the recoverin family.</text>
</comment>
<evidence type="ECO:0000256" key="1">
    <source>
        <dbReference type="ARBA" id="ARBA00006049"/>
    </source>
</evidence>
<dbReference type="Gene3D" id="1.10.238.10">
    <property type="entry name" value="EF-hand"/>
    <property type="match status" value="1"/>
</dbReference>
<feature type="domain" description="EF-hand" evidence="7">
    <location>
        <begin position="146"/>
        <end position="181"/>
    </location>
</feature>
<dbReference type="PROSITE" id="PS00018">
    <property type="entry name" value="EF_HAND_1"/>
    <property type="match status" value="3"/>
</dbReference>
<keyword evidence="3" id="KW-0479">Metal-binding</keyword>
<keyword evidence="2" id="KW-0519">Myristate</keyword>
<dbReference type="Pfam" id="PF13202">
    <property type="entry name" value="EF-hand_5"/>
    <property type="match status" value="1"/>
</dbReference>
<dbReference type="WBParaSite" id="EgrG_000093200">
    <property type="protein sequence ID" value="EgrG_000093200"/>
    <property type="gene ID" value="EgrG_000093200"/>
</dbReference>
<dbReference type="Proteomes" id="UP000492820">
    <property type="component" value="Unassembled WGS sequence"/>
</dbReference>
<dbReference type="PROSITE" id="PS50222">
    <property type="entry name" value="EF_HAND_2"/>
    <property type="match status" value="3"/>
</dbReference>
<dbReference type="PRINTS" id="PR00450">
    <property type="entry name" value="RECOVERIN"/>
</dbReference>
<evidence type="ECO:0000313" key="9">
    <source>
        <dbReference type="Proteomes" id="UP000492820"/>
    </source>
</evidence>
<dbReference type="Pfam" id="PF13499">
    <property type="entry name" value="EF-hand_7"/>
    <property type="match status" value="1"/>
</dbReference>
<dbReference type="InterPro" id="IPR028846">
    <property type="entry name" value="Recoverin"/>
</dbReference>
<dbReference type="FunFam" id="1.10.238.10:FF:000009">
    <property type="entry name" value="Visinin-like protein 1"/>
    <property type="match status" value="1"/>
</dbReference>